<dbReference type="PANTHER" id="PTHR12145">
    <property type="entry name" value="MANNAN ENDO-1,6-ALPHA-MANNOSIDASE DCW1"/>
    <property type="match status" value="1"/>
</dbReference>
<dbReference type="PANTHER" id="PTHR12145:SF36">
    <property type="entry name" value="MANNAN ENDO-1,6-ALPHA-MANNOSIDASE DCW1"/>
    <property type="match status" value="1"/>
</dbReference>
<reference evidence="15" key="1">
    <citation type="journal article" date="2018" name="Nat. Microbiol.">
        <title>Leveraging single-cell genomics to expand the fungal tree of life.</title>
        <authorList>
            <person name="Ahrendt S.R."/>
            <person name="Quandt C.A."/>
            <person name="Ciobanu D."/>
            <person name="Clum A."/>
            <person name="Salamov A."/>
            <person name="Andreopoulos B."/>
            <person name="Cheng J.F."/>
            <person name="Woyke T."/>
            <person name="Pelin A."/>
            <person name="Henrissat B."/>
            <person name="Reynolds N.K."/>
            <person name="Benny G.L."/>
            <person name="Smith M.E."/>
            <person name="James T.Y."/>
            <person name="Grigoriev I.V."/>
        </authorList>
    </citation>
    <scope>NUCLEOTIDE SEQUENCE [LARGE SCALE GENOMIC DNA]</scope>
    <source>
        <strain evidence="15">Baker2002</strain>
    </source>
</reference>
<evidence type="ECO:0000256" key="12">
    <source>
        <dbReference type="SAM" id="Phobius"/>
    </source>
</evidence>
<dbReference type="GO" id="GO:0007117">
    <property type="term" value="P:budding cell bud growth"/>
    <property type="evidence" value="ECO:0007669"/>
    <property type="project" value="TreeGrafter"/>
</dbReference>
<dbReference type="GO" id="GO:0016052">
    <property type="term" value="P:carbohydrate catabolic process"/>
    <property type="evidence" value="ECO:0007669"/>
    <property type="project" value="InterPro"/>
</dbReference>
<keyword evidence="7 12" id="KW-0472">Membrane</keyword>
<dbReference type="FunFam" id="1.50.10.20:FF:000006">
    <property type="entry name" value="Mannan endo-1,6-alpha-mannosidase"/>
    <property type="match status" value="1"/>
</dbReference>
<feature type="transmembrane region" description="Helical" evidence="12">
    <location>
        <begin position="428"/>
        <end position="447"/>
    </location>
</feature>
<evidence type="ECO:0000256" key="4">
    <source>
        <dbReference type="ARBA" id="ARBA00012350"/>
    </source>
</evidence>
<evidence type="ECO:0000256" key="1">
    <source>
        <dbReference type="ARBA" id="ARBA00001452"/>
    </source>
</evidence>
<dbReference type="InterPro" id="IPR008928">
    <property type="entry name" value="6-hairpin_glycosidase_sf"/>
</dbReference>
<dbReference type="OrthoDB" id="4187847at2759"/>
<sequence length="448" mass="49771">MQFSLSTLPIAFLCVTSSLALTLVENSKTSVCDAAAAIVRGELDYYEGTRYGGTVGLFTQPYYWWHAGEVFGGWVDYWYFCQKDNETFTKLLFDAMYHQRGANNDYIPSNQSLTEGNDDQGVWGMAIMQAVERNFTTGEFSWILLIQTVFNTMNNRWDTSTCGGGLRWQIFTWNSGYNYKNSIANGCLFHLSARLYRFTEQAIYLETCNKVYQWMWDVGFFSFDPDFVIYDGATDTNNCTDLTVHKWSYSYGIFLAGTAYLYNATSDQKWLTAATTILNASSFFFNNSIMTETSCQAAQVCNNDQRSFRSLFSRCLGLTAVLIPSTYNQIFNDYLKPSALGAAASCSGDGKDTCGQDWSLGRWDGVWGLGEQMSARECIMTLLTTTEVPLTPKSGGSLAGADVDAGNSTIVSNNVHAIDVTKRDKTGAAILTAVVLSVLIGCAIWIVL</sequence>
<dbReference type="AlphaFoldDB" id="A0A4P9Z906"/>
<evidence type="ECO:0000256" key="10">
    <source>
        <dbReference type="ARBA" id="ARBA00023316"/>
    </source>
</evidence>
<keyword evidence="15" id="KW-1185">Reference proteome</keyword>
<evidence type="ECO:0000256" key="5">
    <source>
        <dbReference type="ARBA" id="ARBA00022729"/>
    </source>
</evidence>
<evidence type="ECO:0000313" key="15">
    <source>
        <dbReference type="Proteomes" id="UP000268321"/>
    </source>
</evidence>
<evidence type="ECO:0000256" key="3">
    <source>
        <dbReference type="ARBA" id="ARBA00009699"/>
    </source>
</evidence>
<evidence type="ECO:0000256" key="13">
    <source>
        <dbReference type="SAM" id="SignalP"/>
    </source>
</evidence>
<name>A0A4P9Z906_9ASCO</name>
<evidence type="ECO:0000256" key="2">
    <source>
        <dbReference type="ARBA" id="ARBA00004308"/>
    </source>
</evidence>
<protein>
    <recommendedName>
        <fullName evidence="4 11">Mannan endo-1,6-alpha-mannosidase</fullName>
        <ecNumber evidence="4 11">3.2.1.101</ecNumber>
    </recommendedName>
</protein>
<proteinExistence type="inferred from homology"/>
<dbReference type="InterPro" id="IPR005198">
    <property type="entry name" value="Glyco_hydro_76"/>
</dbReference>
<evidence type="ECO:0000313" key="14">
    <source>
        <dbReference type="EMBL" id="RKP29038.1"/>
    </source>
</evidence>
<dbReference type="PIRSF" id="PIRSF016302">
    <property type="entry name" value="Man_a_manosd"/>
    <property type="match status" value="1"/>
</dbReference>
<organism evidence="14 15">
    <name type="scientific">Metschnikowia bicuspidata</name>
    <dbReference type="NCBI Taxonomy" id="27322"/>
    <lineage>
        <taxon>Eukaryota</taxon>
        <taxon>Fungi</taxon>
        <taxon>Dikarya</taxon>
        <taxon>Ascomycota</taxon>
        <taxon>Saccharomycotina</taxon>
        <taxon>Pichiomycetes</taxon>
        <taxon>Metschnikowiaceae</taxon>
        <taxon>Metschnikowia</taxon>
    </lineage>
</organism>
<evidence type="ECO:0000256" key="6">
    <source>
        <dbReference type="ARBA" id="ARBA00022801"/>
    </source>
</evidence>
<keyword evidence="6 11" id="KW-0378">Hydrolase</keyword>
<comment type="subcellular location">
    <subcellularLocation>
        <location evidence="2">Endomembrane system</location>
    </subcellularLocation>
</comment>
<gene>
    <name evidence="14" type="ORF">METBISCDRAFT_19614</name>
</gene>
<evidence type="ECO:0000256" key="11">
    <source>
        <dbReference type="PIRNR" id="PIRNR016302"/>
    </source>
</evidence>
<keyword evidence="9 11" id="KW-0326">Glycosidase</keyword>
<keyword evidence="5 13" id="KW-0732">Signal</keyword>
<keyword evidence="12" id="KW-1133">Transmembrane helix</keyword>
<keyword evidence="8" id="KW-0325">Glycoprotein</keyword>
<dbReference type="Pfam" id="PF03663">
    <property type="entry name" value="Glyco_hydro_76"/>
    <property type="match status" value="1"/>
</dbReference>
<dbReference type="GO" id="GO:0008496">
    <property type="term" value="F:mannan endo-1,6-alpha-mannosidase activity"/>
    <property type="evidence" value="ECO:0007669"/>
    <property type="project" value="UniProtKB-UniRule"/>
</dbReference>
<dbReference type="EMBL" id="ML004518">
    <property type="protein sequence ID" value="RKP29038.1"/>
    <property type="molecule type" value="Genomic_DNA"/>
</dbReference>
<evidence type="ECO:0000256" key="9">
    <source>
        <dbReference type="ARBA" id="ARBA00023295"/>
    </source>
</evidence>
<keyword evidence="12" id="KW-0812">Transmembrane</keyword>
<accession>A0A4P9Z906</accession>
<comment type="similarity">
    <text evidence="3 11">Belongs to the glycosyl hydrolase 76 family.</text>
</comment>
<dbReference type="GO" id="GO:0009272">
    <property type="term" value="P:fungal-type cell wall biogenesis"/>
    <property type="evidence" value="ECO:0007669"/>
    <property type="project" value="TreeGrafter"/>
</dbReference>
<dbReference type="Gene3D" id="1.50.10.20">
    <property type="match status" value="1"/>
</dbReference>
<evidence type="ECO:0000256" key="8">
    <source>
        <dbReference type="ARBA" id="ARBA00023180"/>
    </source>
</evidence>
<dbReference type="SUPFAM" id="SSF48208">
    <property type="entry name" value="Six-hairpin glycosidases"/>
    <property type="match status" value="1"/>
</dbReference>
<dbReference type="GO" id="GO:0012505">
    <property type="term" value="C:endomembrane system"/>
    <property type="evidence" value="ECO:0007669"/>
    <property type="project" value="UniProtKB-SubCell"/>
</dbReference>
<evidence type="ECO:0000256" key="7">
    <source>
        <dbReference type="ARBA" id="ARBA00023136"/>
    </source>
</evidence>
<dbReference type="InterPro" id="IPR014480">
    <property type="entry name" value="Mannan-1_6-alpha_mannosidase"/>
</dbReference>
<dbReference type="EC" id="3.2.1.101" evidence="4 11"/>
<feature type="signal peptide" evidence="13">
    <location>
        <begin position="1"/>
        <end position="20"/>
    </location>
</feature>
<keyword evidence="10" id="KW-0961">Cell wall biogenesis/degradation</keyword>
<dbReference type="GO" id="GO:0071555">
    <property type="term" value="P:cell wall organization"/>
    <property type="evidence" value="ECO:0007669"/>
    <property type="project" value="UniProtKB-KW"/>
</dbReference>
<comment type="catalytic activity">
    <reaction evidence="1 11">
        <text>Random hydrolysis of (1-&gt;6)-alpha-D-mannosidic linkages in unbranched (1-&gt;6)-mannans.</text>
        <dbReference type="EC" id="3.2.1.101"/>
    </reaction>
</comment>
<dbReference type="Proteomes" id="UP000268321">
    <property type="component" value="Unassembled WGS sequence"/>
</dbReference>
<feature type="chain" id="PRO_5020219909" description="Mannan endo-1,6-alpha-mannosidase" evidence="13">
    <location>
        <begin position="21"/>
        <end position="448"/>
    </location>
</feature>